<evidence type="ECO:0000313" key="3">
    <source>
        <dbReference type="Proteomes" id="UP000199226"/>
    </source>
</evidence>
<evidence type="ECO:0000259" key="1">
    <source>
        <dbReference type="Pfam" id="PF07715"/>
    </source>
</evidence>
<dbReference type="InterPro" id="IPR012910">
    <property type="entry name" value="Plug_dom"/>
</dbReference>
<dbReference type="Pfam" id="PF07715">
    <property type="entry name" value="Plug"/>
    <property type="match status" value="1"/>
</dbReference>
<name>A0A1G9X1W6_9SPHI</name>
<dbReference type="Gene3D" id="2.170.130.10">
    <property type="entry name" value="TonB-dependent receptor, plug domain"/>
    <property type="match status" value="1"/>
</dbReference>
<keyword evidence="2" id="KW-0675">Receptor</keyword>
<dbReference type="EMBL" id="FNHH01000028">
    <property type="protein sequence ID" value="SDM90541.1"/>
    <property type="molecule type" value="Genomic_DNA"/>
</dbReference>
<keyword evidence="3" id="KW-1185">Reference proteome</keyword>
<sequence>MNLLKLYRLLFTFLLGIFTGESFGQEKTIEEQLDYSNKILNSVSTEKVHLHLDKPYYASGQTVWFKAYLINADKRPSTLSKILYVDLIDSQNSIIRSLKLPISAGLATGDIWLSDTLKTGNYRIRAYTQWMRNFGEAAFYNQTIYVGNILFEDIITQSVKSDTLFGSSNQIENSINKSSVFKSTSNIIQIQFFPEGGNLVDSIRSNVAFKATGPNGLGIDFIGYVLDEKGTRVADFQSEHAGMGKFRLTPYGTSHTAVIALNGEKFRIMLPKAEKEGYVLTVLKEDDNNLFIRVSRSNSIFNKNRNQQLSLVAQSGSQIYNLSKFNISNQFVDVTFPKQELPTGISQLTLFDQHSIPRAERLVFIQHQDQIKLILSSNKKLYQQREKVVMELSASAIGSQPIIGSFSISVTDLNHVPTSELDANTILSNILIKSELKGFVEKPNYYFQDTSILRRKHLDNLLLTQGWRNISLKQIFNNDTLARSSYQAEKGINISGIVTMRGNTVAGGKVSLFTPEGGIFLDTVTNHEGRFKFENLVFADSTRFILQARSSKEKDNMQIRLDKTPFQEAGTNFNYFGIENKVNNEFLTYLKDNRDELEGFNKKEIMIRTKMLNEVVVKAVRNYKNIEGSSKLGSTPADFVFRQEDLSGSELGSALEGKIVGLNIKYDPGSKKTTASLSRNNLLNKSPAMRLFVDGADWGDDLNAINVSDIAMVEVLKGGANGAIYGNNGFGGVILVTTKLFAGLPADIIQEPKGIIKFTPVGYTITREFYSPDYNSPDNKGDIKDLRSTVYWNPDLFINKGKSLTLEFYTPDKSGKYQAIVEGLDYLGRFGRQIYTFNVK</sequence>
<reference evidence="3" key="1">
    <citation type="submission" date="2016-10" db="EMBL/GenBank/DDBJ databases">
        <authorList>
            <person name="Varghese N."/>
            <person name="Submissions S."/>
        </authorList>
    </citation>
    <scope>NUCLEOTIDE SEQUENCE [LARGE SCALE GENOMIC DNA]</scope>
    <source>
        <strain evidence="3">DSM 24536</strain>
    </source>
</reference>
<proteinExistence type="predicted"/>
<gene>
    <name evidence="2" type="ORF">SAMN05421813_12816</name>
</gene>
<dbReference type="Proteomes" id="UP000199226">
    <property type="component" value="Unassembled WGS sequence"/>
</dbReference>
<protein>
    <submittedName>
        <fullName evidence="2">TonB-dependent Receptor Plug Domain</fullName>
    </submittedName>
</protein>
<feature type="domain" description="TonB-dependent receptor plug" evidence="1">
    <location>
        <begin position="648"/>
        <end position="733"/>
    </location>
</feature>
<organism evidence="2 3">
    <name type="scientific">Daejeonella rubra</name>
    <dbReference type="NCBI Taxonomy" id="990371"/>
    <lineage>
        <taxon>Bacteria</taxon>
        <taxon>Pseudomonadati</taxon>
        <taxon>Bacteroidota</taxon>
        <taxon>Sphingobacteriia</taxon>
        <taxon>Sphingobacteriales</taxon>
        <taxon>Sphingobacteriaceae</taxon>
        <taxon>Daejeonella</taxon>
    </lineage>
</organism>
<accession>A0A1G9X1W6</accession>
<dbReference type="OrthoDB" id="679547at2"/>
<dbReference type="InterPro" id="IPR037066">
    <property type="entry name" value="Plug_dom_sf"/>
</dbReference>
<dbReference type="Gene3D" id="2.60.40.1930">
    <property type="match status" value="1"/>
</dbReference>
<evidence type="ECO:0000313" key="2">
    <source>
        <dbReference type="EMBL" id="SDM90541.1"/>
    </source>
</evidence>
<dbReference type="RefSeq" id="WP_090706331.1">
    <property type="nucleotide sequence ID" value="NZ_FNHH01000028.1"/>
</dbReference>
<dbReference type="STRING" id="990371.SAMN05421813_12816"/>
<dbReference type="AlphaFoldDB" id="A0A1G9X1W6"/>
<dbReference type="SUPFAM" id="SSF56935">
    <property type="entry name" value="Porins"/>
    <property type="match status" value="1"/>
</dbReference>